<keyword evidence="5" id="KW-1185">Reference proteome</keyword>
<feature type="chain" id="PRO_5020350114" description="Glycoside hydrolase family 12 protein" evidence="3">
    <location>
        <begin position="20"/>
        <end position="260"/>
    </location>
</feature>
<dbReference type="Gene3D" id="2.60.120.180">
    <property type="match status" value="1"/>
</dbReference>
<keyword evidence="2" id="KW-0326">Glycosidase</keyword>
<protein>
    <recommendedName>
        <fullName evidence="6">Glycoside hydrolase family 12 protein</fullName>
    </recommendedName>
</protein>
<dbReference type="InterPro" id="IPR002594">
    <property type="entry name" value="GH12"/>
</dbReference>
<dbReference type="GO" id="GO:0000272">
    <property type="term" value="P:polysaccharide catabolic process"/>
    <property type="evidence" value="ECO:0007669"/>
    <property type="project" value="UniProtKB-KW"/>
</dbReference>
<organism evidence="4 5">
    <name type="scientific">Steccherinum ochraceum</name>
    <dbReference type="NCBI Taxonomy" id="92696"/>
    <lineage>
        <taxon>Eukaryota</taxon>
        <taxon>Fungi</taxon>
        <taxon>Dikarya</taxon>
        <taxon>Basidiomycota</taxon>
        <taxon>Agaricomycotina</taxon>
        <taxon>Agaricomycetes</taxon>
        <taxon>Polyporales</taxon>
        <taxon>Steccherinaceae</taxon>
        <taxon>Steccherinum</taxon>
    </lineage>
</organism>
<dbReference type="Proteomes" id="UP000292702">
    <property type="component" value="Unassembled WGS sequence"/>
</dbReference>
<dbReference type="SUPFAM" id="SSF49899">
    <property type="entry name" value="Concanavalin A-like lectins/glucanases"/>
    <property type="match status" value="1"/>
</dbReference>
<evidence type="ECO:0000256" key="2">
    <source>
        <dbReference type="RuleBase" id="RU361163"/>
    </source>
</evidence>
<dbReference type="GO" id="GO:0008810">
    <property type="term" value="F:cellulase activity"/>
    <property type="evidence" value="ECO:0007669"/>
    <property type="project" value="InterPro"/>
</dbReference>
<feature type="signal peptide" evidence="3">
    <location>
        <begin position="1"/>
        <end position="19"/>
    </location>
</feature>
<keyword evidence="3" id="KW-0732">Signal</keyword>
<comment type="caution">
    <text evidence="4">The sequence shown here is derived from an EMBL/GenBank/DDBJ whole genome shotgun (WGS) entry which is preliminary data.</text>
</comment>
<accession>A0A4V6N795</accession>
<dbReference type="InterPro" id="IPR013319">
    <property type="entry name" value="GH11/12"/>
</dbReference>
<name>A0A4V6N795_9APHY</name>
<dbReference type="OrthoDB" id="95118at2759"/>
<reference evidence="4 5" key="1">
    <citation type="submission" date="2018-11" db="EMBL/GenBank/DDBJ databases">
        <title>Genome assembly of Steccherinum ochraceum LE-BIN_3174, the white-rot fungus of the Steccherinaceae family (The Residual Polyporoid clade, Polyporales, Basidiomycota).</title>
        <authorList>
            <person name="Fedorova T.V."/>
            <person name="Glazunova O.A."/>
            <person name="Landesman E.O."/>
            <person name="Moiseenko K.V."/>
            <person name="Psurtseva N.V."/>
            <person name="Savinova O.S."/>
            <person name="Shakhova N.V."/>
            <person name="Tyazhelova T.V."/>
            <person name="Vasina D.V."/>
        </authorList>
    </citation>
    <scope>NUCLEOTIDE SEQUENCE [LARGE SCALE GENOMIC DNA]</scope>
    <source>
        <strain evidence="4 5">LE-BIN_3174</strain>
    </source>
</reference>
<dbReference type="PANTHER" id="PTHR34002:SF9">
    <property type="entry name" value="XYLOGLUCAN-SPECIFIC ENDO-BETA-1,4-GLUCANASE A"/>
    <property type="match status" value="1"/>
</dbReference>
<evidence type="ECO:0000313" key="4">
    <source>
        <dbReference type="EMBL" id="TCD69577.1"/>
    </source>
</evidence>
<dbReference type="EMBL" id="RWJN01000038">
    <property type="protein sequence ID" value="TCD69577.1"/>
    <property type="molecule type" value="Genomic_DNA"/>
</dbReference>
<keyword evidence="2" id="KW-0624">Polysaccharide degradation</keyword>
<keyword evidence="2" id="KW-0119">Carbohydrate metabolism</keyword>
<sequence>MAFLKLTSLFLLATSFTFALPAADLEARQSSIDTSSHCGDWDVVTAGPYSLLADLWGAGGATSGSQCSNLISLSGSTLSWKTTWNWVGGNGVKSFSNIQLNQGINTQLKNIKSMPSTWMWSQSTSGSIVADVAYDLFTANTAGGSNVNEIMIWLANFNAGPISAVYNSDGTPQPVASNINIAGHAWNLYSGSNGANNVFSFLPTSGTITSFSGDIVQFLNYLTQHEGVSTSQYLVTAQAGTEPTTGSATLTTSAYSLVIS</sequence>
<proteinExistence type="inferred from homology"/>
<evidence type="ECO:0000256" key="1">
    <source>
        <dbReference type="ARBA" id="ARBA00005519"/>
    </source>
</evidence>
<dbReference type="Pfam" id="PF01670">
    <property type="entry name" value="Glyco_hydro_12"/>
    <property type="match status" value="1"/>
</dbReference>
<dbReference type="STRING" id="92696.A0A4V6N795"/>
<evidence type="ECO:0000256" key="3">
    <source>
        <dbReference type="SAM" id="SignalP"/>
    </source>
</evidence>
<comment type="similarity">
    <text evidence="1 2">Belongs to the glycosyl hydrolase 12 (cellulase H) family.</text>
</comment>
<dbReference type="AlphaFoldDB" id="A0A4V6N795"/>
<evidence type="ECO:0000313" key="5">
    <source>
        <dbReference type="Proteomes" id="UP000292702"/>
    </source>
</evidence>
<dbReference type="PANTHER" id="PTHR34002">
    <property type="entry name" value="BLR1656 PROTEIN"/>
    <property type="match status" value="1"/>
</dbReference>
<dbReference type="InterPro" id="IPR013320">
    <property type="entry name" value="ConA-like_dom_sf"/>
</dbReference>
<gene>
    <name evidence="4" type="ORF">EIP91_006999</name>
</gene>
<keyword evidence="2" id="KW-0378">Hydrolase</keyword>
<evidence type="ECO:0008006" key="6">
    <source>
        <dbReference type="Google" id="ProtNLM"/>
    </source>
</evidence>